<accession>A0A8S3V967</accession>
<evidence type="ECO:0000313" key="2">
    <source>
        <dbReference type="Proteomes" id="UP000683360"/>
    </source>
</evidence>
<organism evidence="1 2">
    <name type="scientific">Mytilus edulis</name>
    <name type="common">Blue mussel</name>
    <dbReference type="NCBI Taxonomy" id="6550"/>
    <lineage>
        <taxon>Eukaryota</taxon>
        <taxon>Metazoa</taxon>
        <taxon>Spiralia</taxon>
        <taxon>Lophotrochozoa</taxon>
        <taxon>Mollusca</taxon>
        <taxon>Bivalvia</taxon>
        <taxon>Autobranchia</taxon>
        <taxon>Pteriomorphia</taxon>
        <taxon>Mytilida</taxon>
        <taxon>Mytiloidea</taxon>
        <taxon>Mytilidae</taxon>
        <taxon>Mytilinae</taxon>
        <taxon>Mytilus</taxon>
    </lineage>
</organism>
<dbReference type="GO" id="GO:0000124">
    <property type="term" value="C:SAGA complex"/>
    <property type="evidence" value="ECO:0007669"/>
    <property type="project" value="TreeGrafter"/>
</dbReference>
<evidence type="ECO:0000313" key="1">
    <source>
        <dbReference type="EMBL" id="CAG2251374.1"/>
    </source>
</evidence>
<dbReference type="SUPFAM" id="SSF48371">
    <property type="entry name" value="ARM repeat"/>
    <property type="match status" value="1"/>
</dbReference>
<dbReference type="Pfam" id="PF20206">
    <property type="entry name" value="Tra1_ring"/>
    <property type="match status" value="2"/>
</dbReference>
<dbReference type="PANTHER" id="PTHR11139:SF1">
    <property type="entry name" value="TRANSFORMATION_TRANSCRIPTION DOMAIN-ASSOCIATED PROTEIN"/>
    <property type="match status" value="1"/>
</dbReference>
<dbReference type="GO" id="GO:0005634">
    <property type="term" value="C:nucleus"/>
    <property type="evidence" value="ECO:0007669"/>
    <property type="project" value="TreeGrafter"/>
</dbReference>
<sequence>MGQTLHNDFYLSQQTGMGQTLHNDLYLSADRYGQTLHNDFYLSQTGMVRHYTMISISQQTGMVRHYTMISISQQTGMVRHYTMISISQQTGMVRHYTMISISQQTGMGQTLHNDFYLSADRYGQTLHNDFYLSADRYGQTLHNDFYLSADRYGPFPVGDKQNKLHGMDTQILIDALAVIMGHEEKELCKPGNLALVLILDTATTILGSKEKACRLPTFDYLVERMCSLCYERAWYAKVGGCLAIKFMYERMALNWVLEHQFSFLKALLFVMMDLTKEVSSGAVDLAKHNLENMLVKCSQEITQCKENEELLAAQKKSFHEVTHELVRQITSPNTIVREQAMHSLEILAKTTKKSITEIMEPHKDVLQDMIPPKKHLLRHQPANAQIGLMDGNTFCTTLEPRLFTIDLNVLEHNVFFTELLSLCEAEDAVLLKLPCYKSVTDLVPLRKSALRALAACHYIANRREKIFNVLYKALNSNSTDLQEVSHNCMKKTHLKKWLEVAAISQKSGQSKANGEVIAQELKTCASIINIFHMIPAASQKLIEPLVVLTLHGEKAMFLEAGSPFRDPLVKFLLRYPDTAIELFLQESHLQDQQWTRLFEFVLAHKDGKPLREILEKSPQRLIALTQGQSAVVDISASPTSLPTGAGTQDMQYQMISIISILVRCEEEWLSKNVEIDSVDYIQWKEPALLVKCLLNYFKYHIDEVELLFNVLRCFTYRYIVQFQFVKDYLEKTVAATYTIDWKRNSFFKFVDLFHDPSWSQDLKSKILQYVIIPCCQHAFESGDGEKLIGGPPTPDQDSQENVISVFINRIIDPDKPFGTSDAVRILLLQLSSLLVEQASSHIHDANNK</sequence>
<dbReference type="InterPro" id="IPR016024">
    <property type="entry name" value="ARM-type_fold"/>
</dbReference>
<dbReference type="GO" id="GO:0006355">
    <property type="term" value="P:regulation of DNA-templated transcription"/>
    <property type="evidence" value="ECO:0007669"/>
    <property type="project" value="TreeGrafter"/>
</dbReference>
<dbReference type="AlphaFoldDB" id="A0A8S3V967"/>
<dbReference type="InterPro" id="IPR050517">
    <property type="entry name" value="DDR_Repair_Kinase"/>
</dbReference>
<protein>
    <submittedName>
        <fullName evidence="1">TRRAP</fullName>
    </submittedName>
</protein>
<dbReference type="InterPro" id="IPR046805">
    <property type="entry name" value="Tra1_ring"/>
</dbReference>
<gene>
    <name evidence="1" type="ORF">MEDL_63019</name>
</gene>
<dbReference type="EMBL" id="CAJPWZ010003085">
    <property type="protein sequence ID" value="CAG2251374.1"/>
    <property type="molecule type" value="Genomic_DNA"/>
</dbReference>
<dbReference type="Proteomes" id="UP000683360">
    <property type="component" value="Unassembled WGS sequence"/>
</dbReference>
<dbReference type="GO" id="GO:0006281">
    <property type="term" value="P:DNA repair"/>
    <property type="evidence" value="ECO:0007669"/>
    <property type="project" value="TreeGrafter"/>
</dbReference>
<comment type="caution">
    <text evidence="1">The sequence shown here is derived from an EMBL/GenBank/DDBJ whole genome shotgun (WGS) entry which is preliminary data.</text>
</comment>
<dbReference type="OrthoDB" id="5570127at2759"/>
<name>A0A8S3V967_MYTED</name>
<reference evidence="1" key="1">
    <citation type="submission" date="2021-03" db="EMBL/GenBank/DDBJ databases">
        <authorList>
            <person name="Bekaert M."/>
        </authorList>
    </citation>
    <scope>NUCLEOTIDE SEQUENCE</scope>
</reference>
<proteinExistence type="predicted"/>
<keyword evidence="2" id="KW-1185">Reference proteome</keyword>
<dbReference type="PANTHER" id="PTHR11139">
    <property type="entry name" value="ATAXIA TELANGIECTASIA MUTATED ATM -RELATED"/>
    <property type="match status" value="1"/>
</dbReference>
<dbReference type="GO" id="GO:0035267">
    <property type="term" value="C:NuA4 histone acetyltransferase complex"/>
    <property type="evidence" value="ECO:0007669"/>
    <property type="project" value="TreeGrafter"/>
</dbReference>